<dbReference type="PANTHER" id="PTHR22916:SF3">
    <property type="entry name" value="UDP-GLCNAC:BETAGAL BETA-1,3-N-ACETYLGLUCOSAMINYLTRANSFERASE-LIKE PROTEIN 1"/>
    <property type="match status" value="1"/>
</dbReference>
<reference evidence="2 3" key="2">
    <citation type="submission" date="2016-06" db="EMBL/GenBank/DDBJ databases">
        <title>Pedobacter psychrophilus sp. nov., isolated from Antarctic fragmentary rock.</title>
        <authorList>
            <person name="Svec P."/>
        </authorList>
    </citation>
    <scope>NUCLEOTIDE SEQUENCE [LARGE SCALE GENOMIC DNA]</scope>
    <source>
        <strain evidence="2 3">CCM 8644</strain>
    </source>
</reference>
<gene>
    <name evidence="2" type="ORF">A5893_05795</name>
</gene>
<proteinExistence type="predicted"/>
<keyword evidence="3" id="KW-1185">Reference proteome</keyword>
<dbReference type="CDD" id="cd04196">
    <property type="entry name" value="GT_2_like_d"/>
    <property type="match status" value="1"/>
</dbReference>
<dbReference type="AlphaFoldDB" id="A0A179DIB3"/>
<dbReference type="EMBL" id="LWHJ01000022">
    <property type="protein sequence ID" value="OAQ40460.1"/>
    <property type="molecule type" value="Genomic_DNA"/>
</dbReference>
<evidence type="ECO:0000259" key="1">
    <source>
        <dbReference type="Pfam" id="PF00535"/>
    </source>
</evidence>
<dbReference type="Proteomes" id="UP000078459">
    <property type="component" value="Unassembled WGS sequence"/>
</dbReference>
<reference evidence="2 3" key="1">
    <citation type="submission" date="2016-04" db="EMBL/GenBank/DDBJ databases">
        <authorList>
            <person name="Evans L.H."/>
            <person name="Alamgir A."/>
            <person name="Owens N."/>
            <person name="Weber N.D."/>
            <person name="Virtaneva K."/>
            <person name="Barbian K."/>
            <person name="Babar A."/>
            <person name="Rosenke K."/>
        </authorList>
    </citation>
    <scope>NUCLEOTIDE SEQUENCE [LARGE SCALE GENOMIC DNA]</scope>
    <source>
        <strain evidence="2 3">CCM 8644</strain>
    </source>
</reference>
<dbReference type="Pfam" id="PF00535">
    <property type="entry name" value="Glycos_transf_2"/>
    <property type="match status" value="1"/>
</dbReference>
<dbReference type="InterPro" id="IPR001173">
    <property type="entry name" value="Glyco_trans_2-like"/>
</dbReference>
<dbReference type="SUPFAM" id="SSF53448">
    <property type="entry name" value="Nucleotide-diphospho-sugar transferases"/>
    <property type="match status" value="1"/>
</dbReference>
<sequence length="311" mass="36498">MIEIYEPLLSIALCSYNGDEFISEQVHSILKQTYKNFELIISDDCSTDKTLAILENFAQKDKRIILLKNNTNQGYIRNFEKAISHCKGEIIFLSDQDDVWDENKLSKVSQTYKNDVELVFHDSLFINQNGESLNRKASDRFTLSEQVTPLSFLLFNGISGHALAFKKSLKSFILPLPEIVHHDCWISYVAACKGKIVYEPSILVNYRQHHKSETDLLKLKVKEKTKSNSILKNQNLINRTKKLSEIEYNNHLFEFEKFKSLLEKRKKQYFSFKLFYFIIKYNQKIFSFKRKKGSLRLLYAIPYLFGLKIKD</sequence>
<dbReference type="Gene3D" id="3.90.550.10">
    <property type="entry name" value="Spore Coat Polysaccharide Biosynthesis Protein SpsA, Chain A"/>
    <property type="match status" value="1"/>
</dbReference>
<dbReference type="InterPro" id="IPR029044">
    <property type="entry name" value="Nucleotide-diphossugar_trans"/>
</dbReference>
<accession>A0A179DIB3</accession>
<dbReference type="GO" id="GO:0016758">
    <property type="term" value="F:hexosyltransferase activity"/>
    <property type="evidence" value="ECO:0007669"/>
    <property type="project" value="UniProtKB-ARBA"/>
</dbReference>
<comment type="caution">
    <text evidence="2">The sequence shown here is derived from an EMBL/GenBank/DDBJ whole genome shotgun (WGS) entry which is preliminary data.</text>
</comment>
<protein>
    <recommendedName>
        <fullName evidence="1">Glycosyltransferase 2-like domain-containing protein</fullName>
    </recommendedName>
</protein>
<evidence type="ECO:0000313" key="2">
    <source>
        <dbReference type="EMBL" id="OAQ40460.1"/>
    </source>
</evidence>
<dbReference type="RefSeq" id="WP_068821698.1">
    <property type="nucleotide sequence ID" value="NZ_LWHJ01000022.1"/>
</dbReference>
<dbReference type="PANTHER" id="PTHR22916">
    <property type="entry name" value="GLYCOSYLTRANSFERASE"/>
    <property type="match status" value="1"/>
</dbReference>
<name>A0A179DIB3_9SPHI</name>
<dbReference type="STRING" id="1826909.A5893_05795"/>
<feature type="domain" description="Glycosyltransferase 2-like" evidence="1">
    <location>
        <begin position="10"/>
        <end position="166"/>
    </location>
</feature>
<evidence type="ECO:0000313" key="3">
    <source>
        <dbReference type="Proteomes" id="UP000078459"/>
    </source>
</evidence>
<organism evidence="2 3">
    <name type="scientific">Pedobacter psychrophilus</name>
    <dbReference type="NCBI Taxonomy" id="1826909"/>
    <lineage>
        <taxon>Bacteria</taxon>
        <taxon>Pseudomonadati</taxon>
        <taxon>Bacteroidota</taxon>
        <taxon>Sphingobacteriia</taxon>
        <taxon>Sphingobacteriales</taxon>
        <taxon>Sphingobacteriaceae</taxon>
        <taxon>Pedobacter</taxon>
    </lineage>
</organism>
<dbReference type="OrthoDB" id="9802649at2"/>